<evidence type="ECO:0000313" key="2">
    <source>
        <dbReference type="EMBL" id="KAK8599987.1"/>
    </source>
</evidence>
<reference evidence="2 3" key="1">
    <citation type="journal article" date="2024" name="G3 (Bethesda)">
        <title>Genome assembly of Hibiscus sabdariffa L. provides insights into metabolisms of medicinal natural products.</title>
        <authorList>
            <person name="Kim T."/>
        </authorList>
    </citation>
    <scope>NUCLEOTIDE SEQUENCE [LARGE SCALE GENOMIC DNA]</scope>
    <source>
        <strain evidence="2">TK-2024</strain>
        <tissue evidence="2">Old leaves</tissue>
    </source>
</reference>
<organism evidence="2 3">
    <name type="scientific">Hibiscus sabdariffa</name>
    <name type="common">roselle</name>
    <dbReference type="NCBI Taxonomy" id="183260"/>
    <lineage>
        <taxon>Eukaryota</taxon>
        <taxon>Viridiplantae</taxon>
        <taxon>Streptophyta</taxon>
        <taxon>Embryophyta</taxon>
        <taxon>Tracheophyta</taxon>
        <taxon>Spermatophyta</taxon>
        <taxon>Magnoliopsida</taxon>
        <taxon>eudicotyledons</taxon>
        <taxon>Gunneridae</taxon>
        <taxon>Pentapetalae</taxon>
        <taxon>rosids</taxon>
        <taxon>malvids</taxon>
        <taxon>Malvales</taxon>
        <taxon>Malvaceae</taxon>
        <taxon>Malvoideae</taxon>
        <taxon>Hibiscus</taxon>
    </lineage>
</organism>
<sequence length="97" mass="10583">MVLHSMVLEGDARTVITKLATSISDCFVISLIIATAKALQGNFACCRFCHTARSANQASHTLAREGVESTQDNYWVKEVPPSVMVLAATDRRSLYPP</sequence>
<evidence type="ECO:0000313" key="3">
    <source>
        <dbReference type="Proteomes" id="UP001472677"/>
    </source>
</evidence>
<dbReference type="EMBL" id="JBBPBM010000001">
    <property type="protein sequence ID" value="KAK8599987.1"/>
    <property type="molecule type" value="Genomic_DNA"/>
</dbReference>
<gene>
    <name evidence="2" type="ORF">V6N12_049849</name>
</gene>
<dbReference type="Pfam" id="PF13456">
    <property type="entry name" value="RVT_3"/>
    <property type="match status" value="1"/>
</dbReference>
<keyword evidence="3" id="KW-1185">Reference proteome</keyword>
<proteinExistence type="predicted"/>
<name>A0ABR2GBU4_9ROSI</name>
<evidence type="ECO:0000259" key="1">
    <source>
        <dbReference type="Pfam" id="PF13456"/>
    </source>
</evidence>
<protein>
    <recommendedName>
        <fullName evidence="1">RNase H type-1 domain-containing protein</fullName>
    </recommendedName>
</protein>
<dbReference type="InterPro" id="IPR002156">
    <property type="entry name" value="RNaseH_domain"/>
</dbReference>
<accession>A0ABR2GBU4</accession>
<dbReference type="Proteomes" id="UP001472677">
    <property type="component" value="Unassembled WGS sequence"/>
</dbReference>
<feature type="domain" description="RNase H type-1" evidence="1">
    <location>
        <begin position="4"/>
        <end position="65"/>
    </location>
</feature>
<comment type="caution">
    <text evidence="2">The sequence shown here is derived from an EMBL/GenBank/DDBJ whole genome shotgun (WGS) entry which is preliminary data.</text>
</comment>